<dbReference type="Proteomes" id="UP000199403">
    <property type="component" value="Unassembled WGS sequence"/>
</dbReference>
<name>A0A1H7B7J2_9BACT</name>
<comment type="similarity">
    <text evidence="1">Belongs to the sigma-70 factor family. ECF subfamily.</text>
</comment>
<evidence type="ECO:0000313" key="7">
    <source>
        <dbReference type="Proteomes" id="UP000199403"/>
    </source>
</evidence>
<dbReference type="OrthoDB" id="1116697at2"/>
<organism evidence="6 7">
    <name type="scientific">Cyclobacterium xiamenense</name>
    <dbReference type="NCBI Taxonomy" id="1297121"/>
    <lineage>
        <taxon>Bacteria</taxon>
        <taxon>Pseudomonadati</taxon>
        <taxon>Bacteroidota</taxon>
        <taxon>Cytophagia</taxon>
        <taxon>Cytophagales</taxon>
        <taxon>Cyclobacteriaceae</taxon>
        <taxon>Cyclobacterium</taxon>
    </lineage>
</organism>
<protein>
    <submittedName>
        <fullName evidence="6">RNA polymerase sigma factor, sigma-70 family</fullName>
    </submittedName>
</protein>
<evidence type="ECO:0000256" key="2">
    <source>
        <dbReference type="ARBA" id="ARBA00023015"/>
    </source>
</evidence>
<sequence>MKKGTVWTDQELLDALAGSNQVNEAILQLYQGYYAVMENYIVQNSGTAADAADTIQETMLVFLNMVQTGKFRGDSSINSVLYGINRNIWLTTLRKQKSRANRDRAYTSEQEREVKDISKTMEEMEGYQLVLSLFERLGSKCKRLLHLFYYESMSMKEISEAEGYTNEQVARNTKYKCMKQLIDRIEGNPQLYQLVKNALENGKEIR</sequence>
<dbReference type="STRING" id="1416801.SAMN05192553_11068"/>
<dbReference type="GO" id="GO:0006352">
    <property type="term" value="P:DNA-templated transcription initiation"/>
    <property type="evidence" value="ECO:0007669"/>
    <property type="project" value="InterPro"/>
</dbReference>
<dbReference type="InterPro" id="IPR014284">
    <property type="entry name" value="RNA_pol_sigma-70_dom"/>
</dbReference>
<evidence type="ECO:0000313" key="6">
    <source>
        <dbReference type="EMBL" id="SEJ73669.1"/>
    </source>
</evidence>
<dbReference type="SUPFAM" id="SSF88659">
    <property type="entry name" value="Sigma3 and sigma4 domains of RNA polymerase sigma factors"/>
    <property type="match status" value="1"/>
</dbReference>
<dbReference type="PANTHER" id="PTHR43133:SF8">
    <property type="entry name" value="RNA POLYMERASE SIGMA FACTOR HI_1459-RELATED"/>
    <property type="match status" value="1"/>
</dbReference>
<evidence type="ECO:0000256" key="5">
    <source>
        <dbReference type="ARBA" id="ARBA00023163"/>
    </source>
</evidence>
<dbReference type="InterPro" id="IPR039425">
    <property type="entry name" value="RNA_pol_sigma-70-like"/>
</dbReference>
<dbReference type="SUPFAM" id="SSF88946">
    <property type="entry name" value="Sigma2 domain of RNA polymerase sigma factors"/>
    <property type="match status" value="1"/>
</dbReference>
<reference evidence="7" key="1">
    <citation type="submission" date="2016-10" db="EMBL/GenBank/DDBJ databases">
        <authorList>
            <person name="Varghese N."/>
            <person name="Submissions S."/>
        </authorList>
    </citation>
    <scope>NUCLEOTIDE SEQUENCE [LARGE SCALE GENOMIC DNA]</scope>
    <source>
        <strain evidence="7">IBRC-M 10761</strain>
    </source>
</reference>
<dbReference type="NCBIfam" id="TIGR02937">
    <property type="entry name" value="sigma70-ECF"/>
    <property type="match status" value="1"/>
</dbReference>
<dbReference type="GO" id="GO:0003677">
    <property type="term" value="F:DNA binding"/>
    <property type="evidence" value="ECO:0007669"/>
    <property type="project" value="UniProtKB-KW"/>
</dbReference>
<dbReference type="EMBL" id="FNZH01000010">
    <property type="protein sequence ID" value="SEJ73669.1"/>
    <property type="molecule type" value="Genomic_DNA"/>
</dbReference>
<dbReference type="GO" id="GO:0016987">
    <property type="term" value="F:sigma factor activity"/>
    <property type="evidence" value="ECO:0007669"/>
    <property type="project" value="UniProtKB-KW"/>
</dbReference>
<keyword evidence="7" id="KW-1185">Reference proteome</keyword>
<evidence type="ECO:0000256" key="1">
    <source>
        <dbReference type="ARBA" id="ARBA00010641"/>
    </source>
</evidence>
<dbReference type="Gene3D" id="1.10.10.10">
    <property type="entry name" value="Winged helix-like DNA-binding domain superfamily/Winged helix DNA-binding domain"/>
    <property type="match status" value="1"/>
</dbReference>
<keyword evidence="3" id="KW-0731">Sigma factor</keyword>
<accession>A0A1H7B7J2</accession>
<keyword evidence="2" id="KW-0805">Transcription regulation</keyword>
<dbReference type="AlphaFoldDB" id="A0A1H7B7J2"/>
<gene>
    <name evidence="6" type="ORF">SAMN05192553_11068</name>
</gene>
<dbReference type="InterPro" id="IPR013325">
    <property type="entry name" value="RNA_pol_sigma_r2"/>
</dbReference>
<evidence type="ECO:0000256" key="3">
    <source>
        <dbReference type="ARBA" id="ARBA00023082"/>
    </source>
</evidence>
<dbReference type="InterPro" id="IPR036388">
    <property type="entry name" value="WH-like_DNA-bd_sf"/>
</dbReference>
<dbReference type="PANTHER" id="PTHR43133">
    <property type="entry name" value="RNA POLYMERASE ECF-TYPE SIGMA FACTO"/>
    <property type="match status" value="1"/>
</dbReference>
<evidence type="ECO:0000256" key="4">
    <source>
        <dbReference type="ARBA" id="ARBA00023125"/>
    </source>
</evidence>
<dbReference type="Gene3D" id="1.10.1740.10">
    <property type="match status" value="1"/>
</dbReference>
<dbReference type="InterPro" id="IPR013324">
    <property type="entry name" value="RNA_pol_sigma_r3/r4-like"/>
</dbReference>
<proteinExistence type="inferred from homology"/>
<keyword evidence="5" id="KW-0804">Transcription</keyword>
<keyword evidence="4" id="KW-0238">DNA-binding</keyword>
<dbReference type="RefSeq" id="WP_092178339.1">
    <property type="nucleotide sequence ID" value="NZ_FNZH01000010.1"/>
</dbReference>